<comment type="caution">
    <text evidence="1">The sequence shown here is derived from an EMBL/GenBank/DDBJ whole genome shotgun (WGS) entry which is preliminary data.</text>
</comment>
<gene>
    <name evidence="1" type="ORF">GT755_12310</name>
</gene>
<dbReference type="GO" id="GO:0005524">
    <property type="term" value="F:ATP binding"/>
    <property type="evidence" value="ECO:0007669"/>
    <property type="project" value="UniProtKB-KW"/>
</dbReference>
<dbReference type="EMBL" id="WXEW01000003">
    <property type="protein sequence ID" value="NAS22465.1"/>
    <property type="molecule type" value="Genomic_DNA"/>
</dbReference>
<keyword evidence="1" id="KW-0547">Nucleotide-binding</keyword>
<keyword evidence="2" id="KW-1185">Reference proteome</keyword>
<dbReference type="RefSeq" id="WP_161479833.1">
    <property type="nucleotide sequence ID" value="NZ_WXEW01000003.1"/>
</dbReference>
<sequence length="195" mass="21413">MTDNFDDFDDMDAAEDERQARLADQRLDAWTAATPPVFAGEYPVHSAVARWIEGLLKGAGTNLVLVGGTGTTKTWHCYRAIRLALEAGWRGVPRLLTAAEWQKAITPPLDAGLLDRLATAGALVLDDVGATRLWDRDGERLLGIIDERWMYRRPTLVTTNVADLREMLGERIASRLAADAVVVTFDGPDLRRGAA</sequence>
<reference evidence="1 2" key="1">
    <citation type="submission" date="2020-01" db="EMBL/GenBank/DDBJ databases">
        <title>Herbidospora sp. NEAU-GS84 nov., a novel actinomycete isolated from soil.</title>
        <authorList>
            <person name="Han L."/>
        </authorList>
    </citation>
    <scope>NUCLEOTIDE SEQUENCE [LARGE SCALE GENOMIC DNA]</scope>
    <source>
        <strain evidence="1 2">NEAU-GS84</strain>
    </source>
</reference>
<dbReference type="SUPFAM" id="SSF52540">
    <property type="entry name" value="P-loop containing nucleoside triphosphate hydrolases"/>
    <property type="match status" value="1"/>
</dbReference>
<evidence type="ECO:0000313" key="2">
    <source>
        <dbReference type="Proteomes" id="UP000479526"/>
    </source>
</evidence>
<accession>A0A7C9J2I9</accession>
<organism evidence="1 2">
    <name type="scientific">Herbidospora solisilvae</name>
    <dbReference type="NCBI Taxonomy" id="2696284"/>
    <lineage>
        <taxon>Bacteria</taxon>
        <taxon>Bacillati</taxon>
        <taxon>Actinomycetota</taxon>
        <taxon>Actinomycetes</taxon>
        <taxon>Streptosporangiales</taxon>
        <taxon>Streptosporangiaceae</taxon>
        <taxon>Herbidospora</taxon>
    </lineage>
</organism>
<keyword evidence="1" id="KW-0067">ATP-binding</keyword>
<protein>
    <submittedName>
        <fullName evidence="1">ATP-binding protein</fullName>
    </submittedName>
</protein>
<evidence type="ECO:0000313" key="1">
    <source>
        <dbReference type="EMBL" id="NAS22465.1"/>
    </source>
</evidence>
<name>A0A7C9J2I9_9ACTN</name>
<dbReference type="InterPro" id="IPR027417">
    <property type="entry name" value="P-loop_NTPase"/>
</dbReference>
<dbReference type="Proteomes" id="UP000479526">
    <property type="component" value="Unassembled WGS sequence"/>
</dbReference>
<dbReference type="AlphaFoldDB" id="A0A7C9J2I9"/>
<dbReference type="Gene3D" id="3.40.50.300">
    <property type="entry name" value="P-loop containing nucleotide triphosphate hydrolases"/>
    <property type="match status" value="1"/>
</dbReference>
<proteinExistence type="predicted"/>